<dbReference type="RefSeq" id="WP_146071425.1">
    <property type="nucleotide sequence ID" value="NZ_FNUY01000008.1"/>
</dbReference>
<keyword evidence="2" id="KW-0732">Signal</keyword>
<proteinExistence type="predicted"/>
<keyword evidence="1" id="KW-0472">Membrane</keyword>
<keyword evidence="4" id="KW-1185">Reference proteome</keyword>
<gene>
    <name evidence="3" type="ORF">SAMN04488115_108132</name>
</gene>
<protein>
    <recommendedName>
        <fullName evidence="5">ABC transporter permease</fullName>
    </recommendedName>
</protein>
<accession>A0A1H6BVZ3</accession>
<evidence type="ECO:0000313" key="3">
    <source>
        <dbReference type="EMBL" id="SEG64850.1"/>
    </source>
</evidence>
<evidence type="ECO:0000313" key="4">
    <source>
        <dbReference type="Proteomes" id="UP000236743"/>
    </source>
</evidence>
<dbReference type="AlphaFoldDB" id="A0A1H6BVZ3"/>
<dbReference type="Proteomes" id="UP000236743">
    <property type="component" value="Unassembled WGS sequence"/>
</dbReference>
<organism evidence="3 4">
    <name type="scientific">Bosea lathyri</name>
    <dbReference type="NCBI Taxonomy" id="1036778"/>
    <lineage>
        <taxon>Bacteria</taxon>
        <taxon>Pseudomonadati</taxon>
        <taxon>Pseudomonadota</taxon>
        <taxon>Alphaproteobacteria</taxon>
        <taxon>Hyphomicrobiales</taxon>
        <taxon>Boseaceae</taxon>
        <taxon>Bosea</taxon>
    </lineage>
</organism>
<keyword evidence="1" id="KW-1133">Transmembrane helix</keyword>
<sequence length="83" mass="9404">MTILAWLWAKVSGYAAAAGAIAAAIFAVWLKGRQDGKRIMKEEQDRHRAEAIAAKRKSDSEIDNLAPADLDHRMDRWVRKDNR</sequence>
<dbReference type="EMBL" id="FNUY01000008">
    <property type="protein sequence ID" value="SEG64850.1"/>
    <property type="molecule type" value="Genomic_DNA"/>
</dbReference>
<name>A0A1H6BVZ3_9HYPH</name>
<feature type="signal peptide" evidence="2">
    <location>
        <begin position="1"/>
        <end position="17"/>
    </location>
</feature>
<evidence type="ECO:0000256" key="2">
    <source>
        <dbReference type="SAM" id="SignalP"/>
    </source>
</evidence>
<feature type="transmembrane region" description="Helical" evidence="1">
    <location>
        <begin position="12"/>
        <end position="30"/>
    </location>
</feature>
<evidence type="ECO:0008006" key="5">
    <source>
        <dbReference type="Google" id="ProtNLM"/>
    </source>
</evidence>
<reference evidence="3 4" key="1">
    <citation type="submission" date="2016-10" db="EMBL/GenBank/DDBJ databases">
        <authorList>
            <person name="de Groot N.N."/>
        </authorList>
    </citation>
    <scope>NUCLEOTIDE SEQUENCE [LARGE SCALE GENOMIC DNA]</scope>
    <source>
        <strain evidence="3 4">DSM 26656</strain>
    </source>
</reference>
<feature type="chain" id="PRO_5009294145" description="ABC transporter permease" evidence="2">
    <location>
        <begin position="18"/>
        <end position="83"/>
    </location>
</feature>
<keyword evidence="1" id="KW-0812">Transmembrane</keyword>
<evidence type="ECO:0000256" key="1">
    <source>
        <dbReference type="SAM" id="Phobius"/>
    </source>
</evidence>